<dbReference type="RefSeq" id="WP_087883412.1">
    <property type="nucleotide sequence ID" value="NZ_CP021748.1"/>
</dbReference>
<reference evidence="1 2" key="1">
    <citation type="submission" date="2017-05" db="EMBL/GenBank/DDBJ databases">
        <title>Streptomyces alboflavus Genome sequencing and assembly.</title>
        <authorList>
            <person name="Wang Y."/>
            <person name="Du B."/>
            <person name="Ding Y."/>
            <person name="Liu H."/>
            <person name="Hou Q."/>
            <person name="Liu K."/>
            <person name="Wang C."/>
            <person name="Yao L."/>
        </authorList>
    </citation>
    <scope>NUCLEOTIDE SEQUENCE [LARGE SCALE GENOMIC DNA]</scope>
    <source>
        <strain evidence="1 2">MDJK44</strain>
    </source>
</reference>
<gene>
    <name evidence="1" type="ORF">SMD44_01750</name>
</gene>
<dbReference type="AlphaFoldDB" id="A0A1Z1W7G8"/>
<organism evidence="1 2">
    <name type="scientific">Streptomyces alboflavus</name>
    <dbReference type="NCBI Taxonomy" id="67267"/>
    <lineage>
        <taxon>Bacteria</taxon>
        <taxon>Bacillati</taxon>
        <taxon>Actinomycetota</taxon>
        <taxon>Actinomycetes</taxon>
        <taxon>Kitasatosporales</taxon>
        <taxon>Streptomycetaceae</taxon>
        <taxon>Streptomyces</taxon>
    </lineage>
</organism>
<dbReference type="Proteomes" id="UP000195880">
    <property type="component" value="Chromosome"/>
</dbReference>
<proteinExistence type="predicted"/>
<evidence type="ECO:0000313" key="1">
    <source>
        <dbReference type="EMBL" id="ARX82340.1"/>
    </source>
</evidence>
<keyword evidence="2" id="KW-1185">Reference proteome</keyword>
<dbReference type="EMBL" id="CP021748">
    <property type="protein sequence ID" value="ARX82340.1"/>
    <property type="molecule type" value="Genomic_DNA"/>
</dbReference>
<evidence type="ECO:0000313" key="2">
    <source>
        <dbReference type="Proteomes" id="UP000195880"/>
    </source>
</evidence>
<accession>A0A1Z1W7G8</accession>
<sequence>MQASTALERSATPARELISSQQFAAVAETVMGNNKGMDPGIAEQIVEEALKFVATCATRPEERLRPSRVVDEGWHALILHTATYAELCRRLGQFVHHTPERPDPSRHSSEDLHRTQITIVKAGYEVDQTLWRAPTDQRIPVSAQCEHTPKNCASCFDGGGNGDGKHD</sequence>
<protein>
    <submittedName>
        <fullName evidence="1">Uncharacterized protein</fullName>
    </submittedName>
</protein>
<dbReference type="OrthoDB" id="5328543at2"/>
<name>A0A1Z1W7G8_9ACTN</name>
<dbReference type="KEGG" id="salf:SMD44_01750"/>